<dbReference type="CDD" id="cd08498">
    <property type="entry name" value="PBP2_NikA_DppA_OppA_like_2"/>
    <property type="match status" value="1"/>
</dbReference>
<feature type="signal peptide" evidence="4">
    <location>
        <begin position="1"/>
        <end position="24"/>
    </location>
</feature>
<evidence type="ECO:0000313" key="6">
    <source>
        <dbReference type="EMBL" id="ABM56211.1"/>
    </source>
</evidence>
<dbReference type="GeneID" id="76459152"/>
<dbReference type="RefSeq" id="WP_011808228.1">
    <property type="nucleotide sequence ID" value="NC_008786.1"/>
</dbReference>
<dbReference type="InterPro" id="IPR039424">
    <property type="entry name" value="SBP_5"/>
</dbReference>
<dbReference type="GO" id="GO:0015833">
    <property type="term" value="P:peptide transport"/>
    <property type="evidence" value="ECO:0007669"/>
    <property type="project" value="TreeGrafter"/>
</dbReference>
<dbReference type="KEGG" id="vei:Veis_0423"/>
<reference evidence="7" key="1">
    <citation type="submission" date="2006-12" db="EMBL/GenBank/DDBJ databases">
        <title>Complete sequence of chromosome 1 of Verminephrobacter eiseniae EF01-2.</title>
        <authorList>
            <person name="Copeland A."/>
            <person name="Lucas S."/>
            <person name="Lapidus A."/>
            <person name="Barry K."/>
            <person name="Detter J.C."/>
            <person name="Glavina del Rio T."/>
            <person name="Dalin E."/>
            <person name="Tice H."/>
            <person name="Pitluck S."/>
            <person name="Chertkov O."/>
            <person name="Brettin T."/>
            <person name="Bruce D."/>
            <person name="Han C."/>
            <person name="Tapia R."/>
            <person name="Gilna P."/>
            <person name="Schmutz J."/>
            <person name="Larimer F."/>
            <person name="Land M."/>
            <person name="Hauser L."/>
            <person name="Kyrpides N."/>
            <person name="Kim E."/>
            <person name="Stahl D."/>
            <person name="Richardson P."/>
        </authorList>
    </citation>
    <scope>NUCLEOTIDE SEQUENCE [LARGE SCALE GENOMIC DNA]</scope>
    <source>
        <strain evidence="7">EF01-2</strain>
    </source>
</reference>
<comment type="similarity">
    <text evidence="1">Belongs to the bacterial solute-binding protein 5 family.</text>
</comment>
<dbReference type="PANTHER" id="PTHR30290:SF9">
    <property type="entry name" value="OLIGOPEPTIDE-BINDING PROTEIN APPA"/>
    <property type="match status" value="1"/>
</dbReference>
<dbReference type="SUPFAM" id="SSF53850">
    <property type="entry name" value="Periplasmic binding protein-like II"/>
    <property type="match status" value="1"/>
</dbReference>
<organism evidence="6 7">
    <name type="scientific">Verminephrobacter eiseniae (strain EF01-2)</name>
    <dbReference type="NCBI Taxonomy" id="391735"/>
    <lineage>
        <taxon>Bacteria</taxon>
        <taxon>Pseudomonadati</taxon>
        <taxon>Pseudomonadota</taxon>
        <taxon>Betaproteobacteria</taxon>
        <taxon>Burkholderiales</taxon>
        <taxon>Comamonadaceae</taxon>
        <taxon>Verminephrobacter</taxon>
    </lineage>
</organism>
<dbReference type="GO" id="GO:0043190">
    <property type="term" value="C:ATP-binding cassette (ABC) transporter complex"/>
    <property type="evidence" value="ECO:0007669"/>
    <property type="project" value="InterPro"/>
</dbReference>
<keyword evidence="7" id="KW-1185">Reference proteome</keyword>
<keyword evidence="3 4" id="KW-0732">Signal</keyword>
<dbReference type="InterPro" id="IPR000914">
    <property type="entry name" value="SBP_5_dom"/>
</dbReference>
<dbReference type="InterPro" id="IPR030678">
    <property type="entry name" value="Peptide/Ni-bd"/>
</dbReference>
<dbReference type="PIRSF" id="PIRSF002741">
    <property type="entry name" value="MppA"/>
    <property type="match status" value="1"/>
</dbReference>
<dbReference type="Gene3D" id="3.10.105.10">
    <property type="entry name" value="Dipeptide-binding Protein, Domain 3"/>
    <property type="match status" value="1"/>
</dbReference>
<keyword evidence="2" id="KW-0813">Transport</keyword>
<dbReference type="Gene3D" id="3.90.76.10">
    <property type="entry name" value="Dipeptide-binding Protein, Domain 1"/>
    <property type="match status" value="1"/>
</dbReference>
<evidence type="ECO:0000313" key="7">
    <source>
        <dbReference type="Proteomes" id="UP000000374"/>
    </source>
</evidence>
<evidence type="ECO:0000256" key="3">
    <source>
        <dbReference type="ARBA" id="ARBA00022729"/>
    </source>
</evidence>
<dbReference type="OrthoDB" id="9801799at2"/>
<dbReference type="EMBL" id="CP000542">
    <property type="protein sequence ID" value="ABM56211.1"/>
    <property type="molecule type" value="Genomic_DNA"/>
</dbReference>
<dbReference type="STRING" id="391735.Veis_0423"/>
<dbReference type="AlphaFoldDB" id="A1WF04"/>
<name>A1WF04_VEREI</name>
<dbReference type="HOGENOM" id="CLU_017028_7_4_4"/>
<evidence type="ECO:0000256" key="1">
    <source>
        <dbReference type="ARBA" id="ARBA00005695"/>
    </source>
</evidence>
<dbReference type="Pfam" id="PF00496">
    <property type="entry name" value="SBP_bac_5"/>
    <property type="match status" value="1"/>
</dbReference>
<dbReference type="GO" id="GO:1904680">
    <property type="term" value="F:peptide transmembrane transporter activity"/>
    <property type="evidence" value="ECO:0007669"/>
    <property type="project" value="TreeGrafter"/>
</dbReference>
<evidence type="ECO:0000256" key="2">
    <source>
        <dbReference type="ARBA" id="ARBA00022448"/>
    </source>
</evidence>
<dbReference type="Proteomes" id="UP000000374">
    <property type="component" value="Chromosome"/>
</dbReference>
<accession>A1WF04</accession>
<feature type="domain" description="Solute-binding protein family 5" evidence="5">
    <location>
        <begin position="67"/>
        <end position="432"/>
    </location>
</feature>
<gene>
    <name evidence="6" type="ordered locus">Veis_0423</name>
</gene>
<protein>
    <submittedName>
        <fullName evidence="6">Extracellular solute-binding protein, family 5</fullName>
    </submittedName>
</protein>
<proteinExistence type="inferred from homology"/>
<feature type="chain" id="PRO_5002640584" evidence="4">
    <location>
        <begin position="25"/>
        <end position="527"/>
    </location>
</feature>
<dbReference type="Gene3D" id="3.40.190.10">
    <property type="entry name" value="Periplasmic binding protein-like II"/>
    <property type="match status" value="1"/>
</dbReference>
<sequence>MRISNLRIMAMLVISLAAALPASAKTLAWTAGMDAVSMDPHSSNSTFTNAFVTNVYESLVRFDDKLKIEPALAESWKMTTPMVWRFNLRRGVKFHNGEAFGADDVVFTWARVNSPGSLVRGNLSDIKEVRKVDQYTVDIETKTPFPTLLNELVQLLVMSKSWSEANNATEASDITQKKENFANRHTNGTGPFIMKSREVDIKTEFVANPNWWDKKLRHNLSDVAFMPIKSDATRTSSLLSGVVDVSVDVPVQDVQRLQAGAAINLVQGPELRTISLGMDHARDELLYSDVKGKNPFKDLRVRQAMYQAIDVEALKRAVMRGASWPAATMISPFLNGAPVSLNKRVLAYDPAAAKKLLADAGYPNGFSVGMQCPNSRLVYSEQLCLAIGTMLSRVGIKVNLMIEPIAKWIDRLNSTDLSLYIMSHAGLPMADAYAILKDVVGTHTATIGGLNAGRYSNPKFDEYLPKIASELDTAKRNQLITEAVTIERNDISHIPLHQQPVIWAAKKGIELHQSPDNQLRLWLVTVK</sequence>
<dbReference type="eggNOG" id="COG0747">
    <property type="taxonomic scope" value="Bacteria"/>
</dbReference>
<evidence type="ECO:0000256" key="4">
    <source>
        <dbReference type="SAM" id="SignalP"/>
    </source>
</evidence>
<evidence type="ECO:0000259" key="5">
    <source>
        <dbReference type="Pfam" id="PF00496"/>
    </source>
</evidence>
<dbReference type="PANTHER" id="PTHR30290">
    <property type="entry name" value="PERIPLASMIC BINDING COMPONENT OF ABC TRANSPORTER"/>
    <property type="match status" value="1"/>
</dbReference>
<dbReference type="GO" id="GO:0030288">
    <property type="term" value="C:outer membrane-bounded periplasmic space"/>
    <property type="evidence" value="ECO:0007669"/>
    <property type="project" value="UniProtKB-ARBA"/>
</dbReference>